<dbReference type="AlphaFoldDB" id="A0A975Q0V1"/>
<dbReference type="InterPro" id="IPR050090">
    <property type="entry name" value="Tyrosine_recombinase_XerCD"/>
</dbReference>
<dbReference type="PROSITE" id="PS51898">
    <property type="entry name" value="TYR_RECOMBINASE"/>
    <property type="match status" value="1"/>
</dbReference>
<keyword evidence="6" id="KW-1185">Reference proteome</keyword>
<dbReference type="PANTHER" id="PTHR30349">
    <property type="entry name" value="PHAGE INTEGRASE-RELATED"/>
    <property type="match status" value="1"/>
</dbReference>
<dbReference type="GO" id="GO:0003677">
    <property type="term" value="F:DNA binding"/>
    <property type="evidence" value="ECO:0007669"/>
    <property type="project" value="InterPro"/>
</dbReference>
<gene>
    <name evidence="4" type="ORF">KFK14_19380</name>
    <name evidence="5" type="ORF">KFK14_22255</name>
</gene>
<keyword evidence="1" id="KW-0229">DNA integration</keyword>
<evidence type="ECO:0000313" key="4">
    <source>
        <dbReference type="EMBL" id="QUT05139.1"/>
    </source>
</evidence>
<evidence type="ECO:0000313" key="6">
    <source>
        <dbReference type="Proteomes" id="UP000681425"/>
    </source>
</evidence>
<evidence type="ECO:0000256" key="1">
    <source>
        <dbReference type="ARBA" id="ARBA00022908"/>
    </source>
</evidence>
<protein>
    <submittedName>
        <fullName evidence="4">Tyrosine-type recombinase/integrase</fullName>
    </submittedName>
</protein>
<feature type="domain" description="Tyr recombinase" evidence="3">
    <location>
        <begin position="209"/>
        <end position="394"/>
    </location>
</feature>
<dbReference type="Gene3D" id="1.10.443.10">
    <property type="entry name" value="Intergrase catalytic core"/>
    <property type="match status" value="1"/>
</dbReference>
<dbReference type="InterPro" id="IPR011010">
    <property type="entry name" value="DNA_brk_join_enz"/>
</dbReference>
<dbReference type="KEGG" id="spph:KFK14_22255"/>
<dbReference type="GO" id="GO:0015074">
    <property type="term" value="P:DNA integration"/>
    <property type="evidence" value="ECO:0007669"/>
    <property type="project" value="UniProtKB-KW"/>
</dbReference>
<dbReference type="SUPFAM" id="SSF56349">
    <property type="entry name" value="DNA breaking-rejoining enzymes"/>
    <property type="match status" value="1"/>
</dbReference>
<sequence>MSENLKTCVEPYLAAFEQTYAAENYKARTIIAYRCLARKFGAVLDEAGIAPPSVTLDCVEPLTRDLPRERKNTIRLDTIARRFVQHLVDIGVAQPVPLTDNEIARATLLADFETYLIKQRGLSPRSIPHSVGFARRFLDYRFGKALPDPGRLCPADVIGFMEHVLASARRDKTVATHVRIFLQYLFACGATATNLALSVPKTAKRWAARLPRHLSPDGVEAVLASVRDNHRHGARDYAMLLVMARLGLRAAEVVAIQLDDIDWRAGELMVRGKGKLHDRLPLTAEVGDALSRYLREERGPATCRTLFVAHRAPHRPFKDGTIVNAILKDALKATGQKPVTPYVGSHLLRHSLATQLVNTGASLDEVGDMLRHRSRSSTMIYARLDIDGLRSIAQPWPVAGGTL</sequence>
<dbReference type="EMBL" id="CP073910">
    <property type="protein sequence ID" value="QUT05640.1"/>
    <property type="molecule type" value="Genomic_DNA"/>
</dbReference>
<dbReference type="PANTHER" id="PTHR30349:SF90">
    <property type="entry name" value="TYROSINE RECOMBINASE XERD"/>
    <property type="match status" value="1"/>
</dbReference>
<proteinExistence type="predicted"/>
<dbReference type="InterPro" id="IPR002104">
    <property type="entry name" value="Integrase_catalytic"/>
</dbReference>
<dbReference type="RefSeq" id="WP_212608829.1">
    <property type="nucleotide sequence ID" value="NZ_CP073910.1"/>
</dbReference>
<dbReference type="EMBL" id="CP073910">
    <property type="protein sequence ID" value="QUT05139.1"/>
    <property type="molecule type" value="Genomic_DNA"/>
</dbReference>
<name>A0A975Q0V1_9SPHN</name>
<dbReference type="InterPro" id="IPR013762">
    <property type="entry name" value="Integrase-like_cat_sf"/>
</dbReference>
<evidence type="ECO:0000256" key="2">
    <source>
        <dbReference type="ARBA" id="ARBA00023172"/>
    </source>
</evidence>
<reference evidence="4" key="1">
    <citation type="submission" date="2021-04" db="EMBL/GenBank/DDBJ databases">
        <title>Isolation of p-tert-butylphenol degrading bacteria Sphingobium phenoxybenzoativorans Tas13 from active sludge.</title>
        <authorList>
            <person name="Li Y."/>
        </authorList>
    </citation>
    <scope>NUCLEOTIDE SEQUENCE</scope>
    <source>
        <strain evidence="4">Tas13</strain>
    </source>
</reference>
<accession>A0A975Q0V1</accession>
<evidence type="ECO:0000313" key="5">
    <source>
        <dbReference type="EMBL" id="QUT05640.1"/>
    </source>
</evidence>
<dbReference type="Proteomes" id="UP000681425">
    <property type="component" value="Chromosome"/>
</dbReference>
<organism evidence="4 6">
    <name type="scientific">Sphingobium phenoxybenzoativorans</name>
    <dbReference type="NCBI Taxonomy" id="1592790"/>
    <lineage>
        <taxon>Bacteria</taxon>
        <taxon>Pseudomonadati</taxon>
        <taxon>Pseudomonadota</taxon>
        <taxon>Alphaproteobacteria</taxon>
        <taxon>Sphingomonadales</taxon>
        <taxon>Sphingomonadaceae</taxon>
        <taxon>Sphingobium</taxon>
    </lineage>
</organism>
<dbReference type="KEGG" id="spph:KFK14_19380"/>
<keyword evidence="2" id="KW-0233">DNA recombination</keyword>
<dbReference type="GO" id="GO:0006310">
    <property type="term" value="P:DNA recombination"/>
    <property type="evidence" value="ECO:0007669"/>
    <property type="project" value="UniProtKB-KW"/>
</dbReference>
<dbReference type="Pfam" id="PF00589">
    <property type="entry name" value="Phage_integrase"/>
    <property type="match status" value="1"/>
</dbReference>
<evidence type="ECO:0000259" key="3">
    <source>
        <dbReference type="PROSITE" id="PS51898"/>
    </source>
</evidence>